<proteinExistence type="inferred from homology"/>
<dbReference type="OrthoDB" id="5421at2759"/>
<evidence type="ECO:0000313" key="14">
    <source>
        <dbReference type="Proteomes" id="UP000193685"/>
    </source>
</evidence>
<reference evidence="13 14" key="1">
    <citation type="submission" date="2016-07" db="EMBL/GenBank/DDBJ databases">
        <title>Pervasive Adenine N6-methylation of Active Genes in Fungi.</title>
        <authorList>
            <consortium name="DOE Joint Genome Institute"/>
            <person name="Mondo S.J."/>
            <person name="Dannebaum R.O."/>
            <person name="Kuo R.C."/>
            <person name="Labutti K."/>
            <person name="Haridas S."/>
            <person name="Kuo A."/>
            <person name="Salamov A."/>
            <person name="Ahrendt S.R."/>
            <person name="Lipzen A."/>
            <person name="Sullivan W."/>
            <person name="Andreopoulos W.B."/>
            <person name="Clum A."/>
            <person name="Lindquist E."/>
            <person name="Daum C."/>
            <person name="Ramamoorthy G.K."/>
            <person name="Gryganskyi A."/>
            <person name="Culley D."/>
            <person name="Magnuson J.K."/>
            <person name="James T.Y."/>
            <person name="O'Malley M.A."/>
            <person name="Stajich J.E."/>
            <person name="Spatafora J.W."/>
            <person name="Visel A."/>
            <person name="Grigoriev I.V."/>
        </authorList>
    </citation>
    <scope>NUCLEOTIDE SEQUENCE [LARGE SCALE GENOMIC DNA]</scope>
    <source>
        <strain evidence="13 14">12-1054</strain>
    </source>
</reference>
<feature type="region of interest" description="Disordered" evidence="11">
    <location>
        <begin position="1355"/>
        <end position="1376"/>
    </location>
</feature>
<sequence>MALPCPALSLCVCALVRGPPSSNHTPLPNAQKQAVWVSVERGERQRVSSSSAHTLAQFPERKSRPNSGTARATMDTRPRRTASVNHASYKDEDNDDDLDEIPSPMPSRSRSRRSLPRAHSEASSDQSSRKRKRDSQSPEERRPSRRAGLRGSLDFTDHHFSSPETQKSPATRHRTPSQALSEETSPDVPPSKIVKLALRKRPGQQSIQEVERVHTGTSDEIQSPTNQTHPQDMPASHPSPMQSASPEAMHMNADEAFDEQAFDQQAHDSDEIANGKTYMQSLRRSARMPKSRIQESEEEQDSPPEVIRSNTALRRKSKRLSFEDEQPSRSAGRSSREYRRNGRRKNGRGSRTSRRHASGGQDTNSRKKGSDDSDYHSGQASTVDSLSEESFISEGDSPADELALTGRRGSGRGGSGPIARPQLRARQQINYAIPPPLPEPERESPRPASAPLPRTTFQSLYPSYGSLGLGLTAGAAQQFGNLGFPVHGALQDDTDSSGDEGGGQANGTSGGAAAPLPMMQSAAVSSGTGNVGRVKGSNLADADPIGIDKEVSFDSVGGLEEHVNQLKEMVSLPLLYPEIFTNFHITPPRGVLFHGPPGTGKTLMARALAASCSTGSRKIAFYMRKGADCLSKWVGEAERQLRLLFDEAKANQPSIIFFDEIDGLAPVRSAKQDQIHASIVSTLLALMDGMDARGQIVVIGATNRPDSVDPALRRPGRFDREFFFPLPNLDARKKILSIHTGKWQPKPEDAFIADLATQTKGYGGADLRALCTEAALNAVQRRYPQIYQSSEKLIIDPTTINVSARDFMVAVKKIIPSSARSTSSGAAILPPHIEPLLKSTLDEITEKVDAIVPRRQKQSALQQNLSIAQDDSNFHKERMLQQLDQMRVYRPRLLIAGSAGLGQGHLGAAILHHLEGFHVQTLDLSTMFSDSASTAEASLIQAFVEAKRHKPSVLYMPAVELWFTVASGALQTTLKSLLNSIMTNEPLLLLGVSNIPVGELPHAVRELFGHGDKASVSLSTPTSLQREAFFGFLKDLIVKSPDALPDGRPPRKRRLEKLKVAPPEAPRAQTKAERKAVEAKDRKLKLQLKGRLGPLMELIRTRYKRFKKPVIDERKLVHLSLDSELHPGAGDQIYVRTEDNMILETTTGKKFHNMDISIIEERLWNNLYMTPRQFINDVEQVVQDAKNEDDRVKAMAAQEMLTHVLIHTEEMMDPVFIEECKQMALREVERHRKFAASEKVRLESLQAQQAAAAAAAAATAAQAAAAMAPTEIIEDALTVPMAVGPDPDSQTAMVAPAAAPILDAPETEVVMDMPEGAPSGISDGSTQQLLVANAETEDVAMTGVEANVALLSPKSPVAEPPAKPASPRPQCNDHGSVGLVVATAPNSEQVSFEQTAISRQATPSPAPAPSPPPSPEPEHAPYELDLLALQRDCQAWVACTENLTVDQLEQVNSSAVDATWHLRREWNRNLVRSAADEAVRTMSKALVSYDDEGSP</sequence>
<feature type="domain" description="AAA+ ATPase" evidence="12">
    <location>
        <begin position="587"/>
        <end position="728"/>
    </location>
</feature>
<dbReference type="GeneID" id="63786152"/>
<dbReference type="GO" id="GO:0045815">
    <property type="term" value="P:transcription initiation-coupled chromatin remodeling"/>
    <property type="evidence" value="ECO:0007669"/>
    <property type="project" value="TreeGrafter"/>
</dbReference>
<evidence type="ECO:0000256" key="10">
    <source>
        <dbReference type="ARBA" id="ARBA00048778"/>
    </source>
</evidence>
<dbReference type="Pfam" id="PF00004">
    <property type="entry name" value="AAA"/>
    <property type="match status" value="1"/>
</dbReference>
<keyword evidence="4" id="KW-0158">Chromosome</keyword>
<evidence type="ECO:0000256" key="2">
    <source>
        <dbReference type="ARBA" id="ARBA00004286"/>
    </source>
</evidence>
<evidence type="ECO:0000256" key="1">
    <source>
        <dbReference type="ARBA" id="ARBA00004123"/>
    </source>
</evidence>
<dbReference type="Proteomes" id="UP000193685">
    <property type="component" value="Unassembled WGS sequence"/>
</dbReference>
<feature type="compositionally biased region" description="Polar residues" evidence="11">
    <location>
        <begin position="376"/>
        <end position="390"/>
    </location>
</feature>
<dbReference type="PANTHER" id="PTHR23069">
    <property type="entry name" value="AAA DOMAIN-CONTAINING"/>
    <property type="match status" value="1"/>
</dbReference>
<keyword evidence="5" id="KW-0547">Nucleotide-binding</keyword>
<dbReference type="GO" id="GO:0005634">
    <property type="term" value="C:nucleus"/>
    <property type="evidence" value="ECO:0007669"/>
    <property type="project" value="UniProtKB-SubCell"/>
</dbReference>
<dbReference type="RefSeq" id="XP_040724562.1">
    <property type="nucleotide sequence ID" value="XM_040869553.1"/>
</dbReference>
<dbReference type="Gene3D" id="3.40.50.300">
    <property type="entry name" value="P-loop containing nucleotide triphosphate hydrolases"/>
    <property type="match status" value="2"/>
</dbReference>
<gene>
    <name evidence="13" type="ORF">BCR37DRAFT_380789</name>
</gene>
<feature type="region of interest" description="Disordered" evidence="11">
    <location>
        <begin position="487"/>
        <end position="515"/>
    </location>
</feature>
<dbReference type="FunFam" id="3.40.50.300:FF:000061">
    <property type="entry name" value="ATPase family, AAA domain-containing 2"/>
    <property type="match status" value="1"/>
</dbReference>
<evidence type="ECO:0000256" key="4">
    <source>
        <dbReference type="ARBA" id="ARBA00022454"/>
    </source>
</evidence>
<feature type="compositionally biased region" description="Basic and acidic residues" evidence="11">
    <location>
        <begin position="364"/>
        <end position="375"/>
    </location>
</feature>
<dbReference type="GO" id="GO:0000785">
    <property type="term" value="C:chromatin"/>
    <property type="evidence" value="ECO:0007669"/>
    <property type="project" value="UniProtKB-ARBA"/>
</dbReference>
<feature type="compositionally biased region" description="Pro residues" evidence="11">
    <location>
        <begin position="1358"/>
        <end position="1367"/>
    </location>
</feature>
<keyword evidence="8" id="KW-0103">Bromodomain</keyword>
<feature type="region of interest" description="Disordered" evidence="11">
    <location>
        <begin position="1043"/>
        <end position="1076"/>
    </location>
</feature>
<organism evidence="13 14">
    <name type="scientific">Protomyces lactucae-debilis</name>
    <dbReference type="NCBI Taxonomy" id="2754530"/>
    <lineage>
        <taxon>Eukaryota</taxon>
        <taxon>Fungi</taxon>
        <taxon>Dikarya</taxon>
        <taxon>Ascomycota</taxon>
        <taxon>Taphrinomycotina</taxon>
        <taxon>Taphrinomycetes</taxon>
        <taxon>Taphrinales</taxon>
        <taxon>Protomycetaceae</taxon>
        <taxon>Protomyces</taxon>
    </lineage>
</organism>
<evidence type="ECO:0000313" key="13">
    <source>
        <dbReference type="EMBL" id="ORY80917.1"/>
    </source>
</evidence>
<dbReference type="PANTHER" id="PTHR23069:SF0">
    <property type="entry name" value="TAT-BINDING HOMOLOG 7"/>
    <property type="match status" value="1"/>
</dbReference>
<dbReference type="GO" id="GO:0042393">
    <property type="term" value="F:histone binding"/>
    <property type="evidence" value="ECO:0007669"/>
    <property type="project" value="UniProtKB-ARBA"/>
</dbReference>
<dbReference type="STRING" id="56484.A0A1Y2FBB3"/>
<evidence type="ECO:0000256" key="8">
    <source>
        <dbReference type="ARBA" id="ARBA00023117"/>
    </source>
</evidence>
<dbReference type="GO" id="GO:0006337">
    <property type="term" value="P:nucleosome disassembly"/>
    <property type="evidence" value="ECO:0007669"/>
    <property type="project" value="TreeGrafter"/>
</dbReference>
<protein>
    <recommendedName>
        <fullName evidence="12">AAA+ ATPase domain-containing protein</fullName>
    </recommendedName>
</protein>
<evidence type="ECO:0000256" key="11">
    <source>
        <dbReference type="SAM" id="MobiDB-lite"/>
    </source>
</evidence>
<dbReference type="SMART" id="SM00382">
    <property type="entry name" value="AAA"/>
    <property type="match status" value="1"/>
</dbReference>
<feature type="region of interest" description="Disordered" evidence="11">
    <location>
        <begin position="43"/>
        <end position="455"/>
    </location>
</feature>
<dbReference type="GO" id="GO:0140674">
    <property type="term" value="F:ATP-dependent histone chaperone activity"/>
    <property type="evidence" value="ECO:0007669"/>
    <property type="project" value="UniProtKB-ARBA"/>
</dbReference>
<keyword evidence="14" id="KW-1185">Reference proteome</keyword>
<keyword evidence="6" id="KW-0378">Hydrolase</keyword>
<comment type="subcellular location">
    <subcellularLocation>
        <location evidence="2">Chromosome</location>
    </subcellularLocation>
    <subcellularLocation>
        <location evidence="1">Nucleus</location>
    </subcellularLocation>
</comment>
<dbReference type="SUPFAM" id="SSF47370">
    <property type="entry name" value="Bromodomain"/>
    <property type="match status" value="1"/>
</dbReference>
<feature type="compositionally biased region" description="Basic residues" evidence="11">
    <location>
        <begin position="341"/>
        <end position="357"/>
    </location>
</feature>
<dbReference type="GO" id="GO:0006334">
    <property type="term" value="P:nucleosome assembly"/>
    <property type="evidence" value="ECO:0007669"/>
    <property type="project" value="TreeGrafter"/>
</dbReference>
<feature type="compositionally biased region" description="Polar residues" evidence="11">
    <location>
        <begin position="215"/>
        <end position="230"/>
    </location>
</feature>
<dbReference type="InterPro" id="IPR003593">
    <property type="entry name" value="AAA+_ATPase"/>
</dbReference>
<dbReference type="InterPro" id="IPR036427">
    <property type="entry name" value="Bromodomain-like_sf"/>
</dbReference>
<dbReference type="GO" id="GO:0005524">
    <property type="term" value="F:ATP binding"/>
    <property type="evidence" value="ECO:0007669"/>
    <property type="project" value="UniProtKB-KW"/>
</dbReference>
<dbReference type="InterPro" id="IPR041569">
    <property type="entry name" value="AAA_lid_3"/>
</dbReference>
<accession>A0A1Y2FBB3</accession>
<evidence type="ECO:0000256" key="9">
    <source>
        <dbReference type="ARBA" id="ARBA00023242"/>
    </source>
</evidence>
<evidence type="ECO:0000256" key="5">
    <source>
        <dbReference type="ARBA" id="ARBA00022741"/>
    </source>
</evidence>
<dbReference type="FunFam" id="3.40.50.300:FF:001218">
    <property type="entry name" value="AAA family ATPase, putative"/>
    <property type="match status" value="1"/>
</dbReference>
<evidence type="ECO:0000256" key="7">
    <source>
        <dbReference type="ARBA" id="ARBA00022840"/>
    </source>
</evidence>
<feature type="compositionally biased region" description="Gly residues" evidence="11">
    <location>
        <begin position="499"/>
        <end position="510"/>
    </location>
</feature>
<comment type="caution">
    <text evidence="13">The sequence shown here is derived from an EMBL/GenBank/DDBJ whole genome shotgun (WGS) entry which is preliminary data.</text>
</comment>
<dbReference type="EMBL" id="MCFI01000012">
    <property type="protein sequence ID" value="ORY80917.1"/>
    <property type="molecule type" value="Genomic_DNA"/>
</dbReference>
<keyword evidence="7" id="KW-0067">ATP-binding</keyword>
<dbReference type="CDD" id="cd19517">
    <property type="entry name" value="RecA-like_Yta7-like"/>
    <property type="match status" value="1"/>
</dbReference>
<evidence type="ECO:0000259" key="12">
    <source>
        <dbReference type="SMART" id="SM00382"/>
    </source>
</evidence>
<name>A0A1Y2FBB3_PROLT</name>
<dbReference type="Gene3D" id="1.10.8.60">
    <property type="match status" value="1"/>
</dbReference>
<feature type="region of interest" description="Disordered" evidence="11">
    <location>
        <begin position="1389"/>
        <end position="1420"/>
    </location>
</feature>
<dbReference type="SUPFAM" id="SSF52540">
    <property type="entry name" value="P-loop containing nucleoside triphosphate hydrolases"/>
    <property type="match status" value="2"/>
</dbReference>
<dbReference type="InterPro" id="IPR027417">
    <property type="entry name" value="P-loop_NTPase"/>
</dbReference>
<feature type="compositionally biased region" description="Pro residues" evidence="11">
    <location>
        <begin position="1404"/>
        <end position="1415"/>
    </location>
</feature>
<dbReference type="InterPro" id="IPR003960">
    <property type="entry name" value="ATPase_AAA_CS"/>
</dbReference>
<dbReference type="FunFam" id="1.10.8.60:FF:000016">
    <property type="entry name" value="ATPase family AAA domain-containing protein 2B"/>
    <property type="match status" value="1"/>
</dbReference>
<comment type="similarity">
    <text evidence="3">Belongs to the AAA ATPase family.</text>
</comment>
<keyword evidence="9" id="KW-0539">Nucleus</keyword>
<feature type="compositionally biased region" description="Polar residues" evidence="11">
    <location>
        <begin position="1389"/>
        <end position="1402"/>
    </location>
</feature>
<dbReference type="GO" id="GO:0016887">
    <property type="term" value="F:ATP hydrolysis activity"/>
    <property type="evidence" value="ECO:0007669"/>
    <property type="project" value="InterPro"/>
</dbReference>
<evidence type="ECO:0000256" key="6">
    <source>
        <dbReference type="ARBA" id="ARBA00022801"/>
    </source>
</evidence>
<evidence type="ECO:0000256" key="3">
    <source>
        <dbReference type="ARBA" id="ARBA00006914"/>
    </source>
</evidence>
<dbReference type="GO" id="GO:0003682">
    <property type="term" value="F:chromatin binding"/>
    <property type="evidence" value="ECO:0007669"/>
    <property type="project" value="TreeGrafter"/>
</dbReference>
<comment type="catalytic activity">
    <reaction evidence="10">
        <text>ATP + H2O = ADP + phosphate + H(+)</text>
        <dbReference type="Rhea" id="RHEA:13065"/>
        <dbReference type="ChEBI" id="CHEBI:15377"/>
        <dbReference type="ChEBI" id="CHEBI:15378"/>
        <dbReference type="ChEBI" id="CHEBI:30616"/>
        <dbReference type="ChEBI" id="CHEBI:43474"/>
        <dbReference type="ChEBI" id="CHEBI:456216"/>
    </reaction>
    <physiologicalReaction direction="left-to-right" evidence="10">
        <dbReference type="Rhea" id="RHEA:13066"/>
    </physiologicalReaction>
</comment>
<dbReference type="InterPro" id="IPR045199">
    <property type="entry name" value="ATAD2-like"/>
</dbReference>
<dbReference type="InterPro" id="IPR003959">
    <property type="entry name" value="ATPase_AAA_core"/>
</dbReference>
<dbReference type="PROSITE" id="PS00674">
    <property type="entry name" value="AAA"/>
    <property type="match status" value="1"/>
</dbReference>
<dbReference type="Pfam" id="PF17862">
    <property type="entry name" value="AAA_lid_3"/>
    <property type="match status" value="1"/>
</dbReference>